<keyword evidence="2" id="KW-1185">Reference proteome</keyword>
<dbReference type="Gene3D" id="3.40.50.150">
    <property type="entry name" value="Vaccinia Virus protein VP39"/>
    <property type="match status" value="1"/>
</dbReference>
<dbReference type="Proteomes" id="UP000283644">
    <property type="component" value="Unassembled WGS sequence"/>
</dbReference>
<comment type="caution">
    <text evidence="1">The sequence shown here is derived from an EMBL/GenBank/DDBJ whole genome shotgun (WGS) entry which is preliminary data.</text>
</comment>
<protein>
    <recommendedName>
        <fullName evidence="3">Class I SAM-dependent methyltransferase</fullName>
    </recommendedName>
</protein>
<dbReference type="SUPFAM" id="SSF53335">
    <property type="entry name" value="S-adenosyl-L-methionine-dependent methyltransferases"/>
    <property type="match status" value="1"/>
</dbReference>
<evidence type="ECO:0000313" key="1">
    <source>
        <dbReference type="EMBL" id="RHW28080.1"/>
    </source>
</evidence>
<name>A0A417Y5W7_9ACTN</name>
<organism evidence="1 2">
    <name type="scientific">Nocardioides immobilis</name>
    <dbReference type="NCBI Taxonomy" id="2049295"/>
    <lineage>
        <taxon>Bacteria</taxon>
        <taxon>Bacillati</taxon>
        <taxon>Actinomycetota</taxon>
        <taxon>Actinomycetes</taxon>
        <taxon>Propionibacteriales</taxon>
        <taxon>Nocardioidaceae</taxon>
        <taxon>Nocardioides</taxon>
    </lineage>
</organism>
<gene>
    <name evidence="1" type="ORF">D0Z08_06060</name>
</gene>
<reference evidence="1 2" key="1">
    <citation type="submission" date="2018-09" db="EMBL/GenBank/DDBJ databases">
        <title>Genome sequencing of Nocardioides immobilis CCTCC AB 2017083 for comparison to Nocardioides silvaticus.</title>
        <authorList>
            <person name="Li C."/>
            <person name="Wang G."/>
        </authorList>
    </citation>
    <scope>NUCLEOTIDE SEQUENCE [LARGE SCALE GENOMIC DNA]</scope>
    <source>
        <strain evidence="1 2">CCTCC AB 2017083</strain>
    </source>
</reference>
<dbReference type="EMBL" id="QXGH01000011">
    <property type="protein sequence ID" value="RHW28080.1"/>
    <property type="molecule type" value="Genomic_DNA"/>
</dbReference>
<dbReference type="OrthoDB" id="101857at2"/>
<accession>A0A417Y5W7</accession>
<evidence type="ECO:0000313" key="2">
    <source>
        <dbReference type="Proteomes" id="UP000283644"/>
    </source>
</evidence>
<dbReference type="AlphaFoldDB" id="A0A417Y5W7"/>
<dbReference type="InterPro" id="IPR029063">
    <property type="entry name" value="SAM-dependent_MTases_sf"/>
</dbReference>
<evidence type="ECO:0008006" key="3">
    <source>
        <dbReference type="Google" id="ProtNLM"/>
    </source>
</evidence>
<proteinExistence type="predicted"/>
<sequence length="186" mass="20944">MPPAEATWIRDAYHAAETILEYGSGGSTCLAADMPGKTIFAVESDPEWAESLAAYFAAHPPTSPVHLHHVDIGPTGPWGYPRDDSQWSRFHHYPLSVWDRADFQHPDVVLVDGRFRVACLLTVLFRASRPTAVYFDDYGDRPSYHVVERLVTPQETRGRMARFDLEPTAVPAAELSWLMDAFTRTQ</sequence>